<comment type="caution">
    <text evidence="2">The sequence shown here is derived from an EMBL/GenBank/DDBJ whole genome shotgun (WGS) entry which is preliminary data.</text>
</comment>
<dbReference type="Proteomes" id="UP000189004">
    <property type="component" value="Unassembled WGS sequence"/>
</dbReference>
<dbReference type="RefSeq" id="WP_077689931.1">
    <property type="nucleotide sequence ID" value="NZ_JACCHL010000001.1"/>
</dbReference>
<dbReference type="InterPro" id="IPR036388">
    <property type="entry name" value="WH-like_DNA-bd_sf"/>
</dbReference>
<reference evidence="3" key="2">
    <citation type="submission" date="2016-08" db="EMBL/GenBank/DDBJ databases">
        <authorList>
            <person name="Tokovenko B."/>
            <person name="Kalinowski J."/>
        </authorList>
    </citation>
    <scope>NUCLEOTIDE SEQUENCE [LARGE SCALE GENOMIC DNA]</scope>
    <source>
        <strain evidence="3">UTMC102</strain>
    </source>
</reference>
<dbReference type="CDD" id="cd00090">
    <property type="entry name" value="HTH_ARSR"/>
    <property type="match status" value="1"/>
</dbReference>
<accession>A0A1V3BYL4</accession>
<evidence type="ECO:0000313" key="4">
    <source>
        <dbReference type="Proteomes" id="UP000584931"/>
    </source>
</evidence>
<organism evidence="2 3">
    <name type="scientific">Nocardiopsis sinuspersici</name>
    <dbReference type="NCBI Taxonomy" id="501010"/>
    <lineage>
        <taxon>Bacteria</taxon>
        <taxon>Bacillati</taxon>
        <taxon>Actinomycetota</taxon>
        <taxon>Actinomycetes</taxon>
        <taxon>Streptosporangiales</taxon>
        <taxon>Nocardiopsidaceae</taxon>
        <taxon>Nocardiopsis</taxon>
    </lineage>
</organism>
<evidence type="ECO:0000313" key="1">
    <source>
        <dbReference type="EMBL" id="NYH54794.1"/>
    </source>
</evidence>
<dbReference type="Gene3D" id="1.10.10.10">
    <property type="entry name" value="Winged helix-like DNA-binding domain superfamily/Winged helix DNA-binding domain"/>
    <property type="match status" value="1"/>
</dbReference>
<dbReference type="STRING" id="501010.NOSIN_06795"/>
<proteinExistence type="predicted"/>
<reference evidence="1 4" key="3">
    <citation type="submission" date="2020-07" db="EMBL/GenBank/DDBJ databases">
        <title>Sequencing the genomes of 1000 actinobacteria strains.</title>
        <authorList>
            <person name="Klenk H.-P."/>
        </authorList>
    </citation>
    <scope>NUCLEOTIDE SEQUENCE [LARGE SCALE GENOMIC DNA]</scope>
    <source>
        <strain evidence="1 4">DSM 45278</strain>
    </source>
</reference>
<evidence type="ECO:0000313" key="3">
    <source>
        <dbReference type="Proteomes" id="UP000189004"/>
    </source>
</evidence>
<dbReference type="AlphaFoldDB" id="A0A1V3BYL4"/>
<dbReference type="EMBL" id="JACCHL010000001">
    <property type="protein sequence ID" value="NYH54794.1"/>
    <property type="molecule type" value="Genomic_DNA"/>
</dbReference>
<dbReference type="Proteomes" id="UP000584931">
    <property type="component" value="Unassembled WGS sequence"/>
</dbReference>
<keyword evidence="3" id="KW-1185">Reference proteome</keyword>
<reference evidence="2" key="1">
    <citation type="submission" date="2016-08" db="EMBL/GenBank/DDBJ databases">
        <authorList>
            <person name="Seilhamer J.J."/>
        </authorList>
    </citation>
    <scope>NUCLEOTIDE SEQUENCE [LARGE SCALE GENOMIC DNA]</scope>
    <source>
        <strain evidence="2">UTMC102</strain>
    </source>
</reference>
<evidence type="ECO:0000313" key="2">
    <source>
        <dbReference type="EMBL" id="OOC53545.1"/>
    </source>
</evidence>
<sequence>MTTSETDSIATVAVLDDELRRGMYGFIRRARRPVGRDEAAAAVGISRKLAAFHLDKLVAAGLLQARFERVDGSRRAGRIPKVYEPTDGDVRVSIPQRQHDLLAAILVEAVSTEGEGGESETAREAAMRAAHDRGRALGTTERARTRPGRLGAQRALTRAEGVLADHGFEPARESPVCLRLLNCPFHPLAATSPELVCGINHAFLTGFLAGLRAPTVEAVLAPRAGECCVHLRQSTGGS</sequence>
<dbReference type="SUPFAM" id="SSF46785">
    <property type="entry name" value="Winged helix' DNA-binding domain"/>
    <property type="match status" value="1"/>
</dbReference>
<accession>A0A7Y9XFL5</accession>
<name>A0A1V3BYL4_9ACTN</name>
<dbReference type="OrthoDB" id="3399802at2"/>
<gene>
    <name evidence="1" type="ORF">HNR06_004383</name>
    <name evidence="2" type="ORF">NOSIN_06795</name>
</gene>
<dbReference type="InterPro" id="IPR011991">
    <property type="entry name" value="ArsR-like_HTH"/>
</dbReference>
<dbReference type="InterPro" id="IPR036390">
    <property type="entry name" value="WH_DNA-bd_sf"/>
</dbReference>
<dbReference type="EMBL" id="MCOK01000001">
    <property type="protein sequence ID" value="OOC53545.1"/>
    <property type="molecule type" value="Genomic_DNA"/>
</dbReference>
<protein>
    <submittedName>
        <fullName evidence="1 2">Transcriptional regulator</fullName>
    </submittedName>
</protein>